<dbReference type="GO" id="GO:0033299">
    <property type="term" value="P:secretion of lysosomal enzymes"/>
    <property type="evidence" value="ECO:0007669"/>
    <property type="project" value="TreeGrafter"/>
</dbReference>
<keyword evidence="3" id="KW-1185">Reference proteome</keyword>
<dbReference type="Proteomes" id="UP000785679">
    <property type="component" value="Unassembled WGS sequence"/>
</dbReference>
<dbReference type="PANTHER" id="PTHR40446">
    <property type="entry name" value="N-ACETYLGLUCOSAMINE-1-PHOSPHODIESTER ALPHA-N-ACETYLGLUCOSAMINIDASE"/>
    <property type="match status" value="1"/>
</dbReference>
<gene>
    <name evidence="2" type="ORF">FGO68_gene16467</name>
</gene>
<dbReference type="AlphaFoldDB" id="A0A8J8NKY8"/>
<dbReference type="OrthoDB" id="192253at2759"/>
<evidence type="ECO:0000313" key="3">
    <source>
        <dbReference type="Proteomes" id="UP000785679"/>
    </source>
</evidence>
<accession>A0A8J8NKY8</accession>
<evidence type="ECO:0000259" key="1">
    <source>
        <dbReference type="Pfam" id="PF09992"/>
    </source>
</evidence>
<dbReference type="InterPro" id="IPR018711">
    <property type="entry name" value="NAGPA"/>
</dbReference>
<sequence>MAITQDADLFSFELPNNGCYTRHNASVSARMFDCQVATNAGFFSFGGGCVGDVIVNKKVVSWSGEAKAAFGILPNKTTLVGYVNNNEDFLFKSMLSGNGWLVRNGQSYVRHSKEFAPSGNNSFVRLKAPRTAVGIMKDGSIFTSVVDGIEVNHTGLDLWEYAEILIEQGAVQAINLDGGGSTDAVLDGKVWSVPTCTDYEKPICERPVTTITCIKYPQKEEELFLAQ</sequence>
<dbReference type="EMBL" id="RRYP01013409">
    <property type="protein sequence ID" value="TNV76530.1"/>
    <property type="molecule type" value="Genomic_DNA"/>
</dbReference>
<comment type="caution">
    <text evidence="2">The sequence shown here is derived from an EMBL/GenBank/DDBJ whole genome shotgun (WGS) entry which is preliminary data.</text>
</comment>
<dbReference type="Pfam" id="PF09992">
    <property type="entry name" value="NAGPA"/>
    <property type="match status" value="1"/>
</dbReference>
<evidence type="ECO:0000313" key="2">
    <source>
        <dbReference type="EMBL" id="TNV76530.1"/>
    </source>
</evidence>
<feature type="domain" description="Phosphodiester glycosidase" evidence="1">
    <location>
        <begin position="34"/>
        <end position="214"/>
    </location>
</feature>
<proteinExistence type="predicted"/>
<name>A0A8J8NKY8_HALGN</name>
<reference evidence="2" key="1">
    <citation type="submission" date="2019-06" db="EMBL/GenBank/DDBJ databases">
        <authorList>
            <person name="Zheng W."/>
        </authorList>
    </citation>
    <scope>NUCLEOTIDE SEQUENCE</scope>
    <source>
        <strain evidence="2">QDHG01</strain>
    </source>
</reference>
<protein>
    <recommendedName>
        <fullName evidence="1">Phosphodiester glycosidase domain-containing protein</fullName>
    </recommendedName>
</protein>
<dbReference type="PANTHER" id="PTHR40446:SF2">
    <property type="entry name" value="N-ACETYLGLUCOSAMINE-1-PHOSPHODIESTER ALPHA-N-ACETYLGLUCOSAMINIDASE"/>
    <property type="match status" value="1"/>
</dbReference>
<organism evidence="2 3">
    <name type="scientific">Halteria grandinella</name>
    <dbReference type="NCBI Taxonomy" id="5974"/>
    <lineage>
        <taxon>Eukaryota</taxon>
        <taxon>Sar</taxon>
        <taxon>Alveolata</taxon>
        <taxon>Ciliophora</taxon>
        <taxon>Intramacronucleata</taxon>
        <taxon>Spirotrichea</taxon>
        <taxon>Stichotrichia</taxon>
        <taxon>Sporadotrichida</taxon>
        <taxon>Halteriidae</taxon>
        <taxon>Halteria</taxon>
    </lineage>
</organism>